<dbReference type="SUPFAM" id="SSF53850">
    <property type="entry name" value="Periplasmic binding protein-like II"/>
    <property type="match status" value="1"/>
</dbReference>
<feature type="transmembrane region" description="Helical" evidence="9">
    <location>
        <begin position="253"/>
        <end position="271"/>
    </location>
</feature>
<dbReference type="InterPro" id="IPR018313">
    <property type="entry name" value="SBP_3_CS"/>
</dbReference>
<evidence type="ECO:0000256" key="2">
    <source>
        <dbReference type="ARBA" id="ARBA00004196"/>
    </source>
</evidence>
<comment type="subcellular location">
    <subcellularLocation>
        <location evidence="2">Cell envelope</location>
    </subcellularLocation>
    <subcellularLocation>
        <location evidence="1">Membrane</location>
        <topology evidence="1">Multi-pass membrane protein</topology>
    </subcellularLocation>
</comment>
<feature type="transmembrane region" description="Helical" evidence="9">
    <location>
        <begin position="407"/>
        <end position="428"/>
    </location>
</feature>
<reference evidence="11" key="1">
    <citation type="journal article" date="2020" name="mSystems">
        <title>Genome- and Community-Level Interaction Insights into Carbon Utilization and Element Cycling Functions of Hydrothermarchaeota in Hydrothermal Sediment.</title>
        <authorList>
            <person name="Zhou Z."/>
            <person name="Liu Y."/>
            <person name="Xu W."/>
            <person name="Pan J."/>
            <person name="Luo Z.H."/>
            <person name="Li M."/>
        </authorList>
    </citation>
    <scope>NUCLEOTIDE SEQUENCE [LARGE SCALE GENOMIC DNA]</scope>
    <source>
        <strain evidence="11">HyVt-458</strain>
    </source>
</reference>
<gene>
    <name evidence="11" type="ORF">ENJ12_05865</name>
</gene>
<accession>A0A831RUZ4</accession>
<keyword evidence="6" id="KW-0732">Signal</keyword>
<evidence type="ECO:0000256" key="1">
    <source>
        <dbReference type="ARBA" id="ARBA00004141"/>
    </source>
</evidence>
<dbReference type="PANTHER" id="PTHR35936:SF19">
    <property type="entry name" value="AMINO-ACID-BINDING PROTEIN YXEM-RELATED"/>
    <property type="match status" value="1"/>
</dbReference>
<comment type="similarity">
    <text evidence="3">Belongs to the bacterial solute-binding protein 3 family.</text>
</comment>
<feature type="transmembrane region" description="Helical" evidence="9">
    <location>
        <begin position="12"/>
        <end position="34"/>
    </location>
</feature>
<comment type="caution">
    <text evidence="11">The sequence shown here is derived from an EMBL/GenBank/DDBJ whole genome shotgun (WGS) entry which is preliminary data.</text>
</comment>
<feature type="transmembrane region" description="Helical" evidence="9">
    <location>
        <begin position="143"/>
        <end position="161"/>
    </location>
</feature>
<evidence type="ECO:0000256" key="4">
    <source>
        <dbReference type="ARBA" id="ARBA00022448"/>
    </source>
</evidence>
<dbReference type="Gene3D" id="3.40.190.10">
    <property type="entry name" value="Periplasmic binding protein-like II"/>
    <property type="match status" value="2"/>
</dbReference>
<evidence type="ECO:0000313" key="11">
    <source>
        <dbReference type="EMBL" id="HEC06354.1"/>
    </source>
</evidence>
<feature type="transmembrane region" description="Helical" evidence="9">
    <location>
        <begin position="214"/>
        <end position="241"/>
    </location>
</feature>
<feature type="transmembrane region" description="Helical" evidence="9">
    <location>
        <begin position="181"/>
        <end position="202"/>
    </location>
</feature>
<evidence type="ECO:0000256" key="5">
    <source>
        <dbReference type="ARBA" id="ARBA00022692"/>
    </source>
</evidence>
<dbReference type="Pfam" id="PF00497">
    <property type="entry name" value="SBP_bac_3"/>
    <property type="match status" value="1"/>
</dbReference>
<dbReference type="PROSITE" id="PS01039">
    <property type="entry name" value="SBP_BACTERIAL_3"/>
    <property type="match status" value="1"/>
</dbReference>
<evidence type="ECO:0000259" key="10">
    <source>
        <dbReference type="SMART" id="SM00062"/>
    </source>
</evidence>
<dbReference type="EMBL" id="DRLF01000209">
    <property type="protein sequence ID" value="HEC06354.1"/>
    <property type="molecule type" value="Genomic_DNA"/>
</dbReference>
<dbReference type="PANTHER" id="PTHR35936">
    <property type="entry name" value="MEMBRANE-BOUND LYTIC MUREIN TRANSGLYCOSYLASE F"/>
    <property type="match status" value="1"/>
</dbReference>
<feature type="transmembrane region" description="Helical" evidence="9">
    <location>
        <begin position="86"/>
        <end position="104"/>
    </location>
</feature>
<keyword evidence="4" id="KW-0813">Transport</keyword>
<dbReference type="Gene3D" id="1.10.3860.10">
    <property type="entry name" value="Sodium:dicarboxylate symporter"/>
    <property type="match status" value="1"/>
</dbReference>
<evidence type="ECO:0000256" key="8">
    <source>
        <dbReference type="ARBA" id="ARBA00023136"/>
    </source>
</evidence>
<dbReference type="CDD" id="cd13530">
    <property type="entry name" value="PBP2_peptides_like"/>
    <property type="match status" value="1"/>
</dbReference>
<name>A0A831RUZ4_9GAMM</name>
<dbReference type="SMART" id="SM00062">
    <property type="entry name" value="PBPb"/>
    <property type="match status" value="1"/>
</dbReference>
<proteinExistence type="inferred from homology"/>
<dbReference type="InterPro" id="IPR001991">
    <property type="entry name" value="Na-dicarboxylate_symporter"/>
</dbReference>
<feature type="domain" description="Solute-binding protein family 3/N-terminal" evidence="10">
    <location>
        <begin position="486"/>
        <end position="721"/>
    </location>
</feature>
<protein>
    <submittedName>
        <fullName evidence="11">Cation:dicarboxylase symporter family transporter</fullName>
    </submittedName>
</protein>
<evidence type="ECO:0000256" key="9">
    <source>
        <dbReference type="SAM" id="Phobius"/>
    </source>
</evidence>
<evidence type="ECO:0000256" key="7">
    <source>
        <dbReference type="ARBA" id="ARBA00022989"/>
    </source>
</evidence>
<organism evidence="11">
    <name type="scientific">Thiolapillus brandeum</name>
    <dbReference type="NCBI Taxonomy" id="1076588"/>
    <lineage>
        <taxon>Bacteria</taxon>
        <taxon>Pseudomonadati</taxon>
        <taxon>Pseudomonadota</taxon>
        <taxon>Gammaproteobacteria</taxon>
        <taxon>Chromatiales</taxon>
        <taxon>Sedimenticolaceae</taxon>
        <taxon>Thiolapillus</taxon>
    </lineage>
</organism>
<dbReference type="Proteomes" id="UP000886339">
    <property type="component" value="Unassembled WGS sequence"/>
</dbReference>
<feature type="transmembrane region" description="Helical" evidence="9">
    <location>
        <begin position="333"/>
        <end position="353"/>
    </location>
</feature>
<keyword evidence="7 9" id="KW-1133">Transmembrane helix</keyword>
<feature type="transmembrane region" description="Helical" evidence="9">
    <location>
        <begin position="46"/>
        <end position="65"/>
    </location>
</feature>
<feature type="transmembrane region" description="Helical" evidence="9">
    <location>
        <begin position="365"/>
        <end position="395"/>
    </location>
</feature>
<dbReference type="AlphaFoldDB" id="A0A831RUZ4"/>
<dbReference type="SUPFAM" id="SSF118215">
    <property type="entry name" value="Proton glutamate symport protein"/>
    <property type="match status" value="1"/>
</dbReference>
<dbReference type="Pfam" id="PF00375">
    <property type="entry name" value="SDF"/>
    <property type="match status" value="1"/>
</dbReference>
<dbReference type="InterPro" id="IPR001638">
    <property type="entry name" value="Solute-binding_3/MltF_N"/>
</dbReference>
<dbReference type="GO" id="GO:0016020">
    <property type="term" value="C:membrane"/>
    <property type="evidence" value="ECO:0007669"/>
    <property type="project" value="UniProtKB-SubCell"/>
</dbReference>
<dbReference type="GO" id="GO:0030313">
    <property type="term" value="C:cell envelope"/>
    <property type="evidence" value="ECO:0007669"/>
    <property type="project" value="UniProtKB-SubCell"/>
</dbReference>
<keyword evidence="5 9" id="KW-0812">Transmembrane</keyword>
<evidence type="ECO:0000256" key="3">
    <source>
        <dbReference type="ARBA" id="ARBA00010333"/>
    </source>
</evidence>
<evidence type="ECO:0000256" key="6">
    <source>
        <dbReference type="ARBA" id="ARBA00022729"/>
    </source>
</evidence>
<dbReference type="InterPro" id="IPR036458">
    <property type="entry name" value="Na:dicarbo_symporter_sf"/>
</dbReference>
<dbReference type="GO" id="GO:0015293">
    <property type="term" value="F:symporter activity"/>
    <property type="evidence" value="ECO:0007669"/>
    <property type="project" value="InterPro"/>
</dbReference>
<keyword evidence="8 9" id="KW-0472">Membrane</keyword>
<sequence>MAAKLHWKLFSRISLSSMILLSMVAGIFTGLFFGELVGFLDVIGDIWIKLLQMTVLPYVMLSLILGLGRLNYRDALLLAKKGGSMLLLLWLVTLAVVFLFPYVFPDWDASSVFAALDAPKSESVDFIDLYIPSNPFHALANNLVPAVVLFSIALGVALIGVPNKEKALDGMGLLIDTLIRIANFVVKLTPLGVFAIMASAAGTMSFAEFQRLEIYIYSYIAVSLVMSLWILPGLVTMLTPLSYREVVGSTKDALITAFATTSLFVVLPILMEKSKEMVARHTGDQEKADSAVEVIIPASFNFPHAGKLFTLTFVLFAGWHSGYPLDVSDYPRLMAAGVASLFANVNLAIPFILDAMRMPGDLYQLFVATGVINARFATLLATMFTLSLTLLGAFSMSGGIRLRWKAMFRYLFISVLLLLLSIPGLRMVMEHYMENSYMEDQVVAGRDFYDVAVTGQVYREVYREPPAALPVTQQGNRLQDIVDRGVLRACYAKDDIPFSYFNSSGRLVGLDVELFHYLADDLGVRVEFVPSTWVNIIGLLNSGYCDLGTGRTMTPQSAYQGAFTIPIMDRSFALLVEDYRRSEFVSFSKARTEPGLRLALTSNAYVERMVKKLLPNAELVIVDSLEDVIAEQLEAVKRGESAADGEQRIDAMVTTAEKAAAWSLLYPRYSPVVPTPVVHLPAAFPIPHDEEDLADYMKIWLTIRKKDGSIQSLYDYWVLGKKEHINSHRWSVIRDVLHWVD</sequence>